<dbReference type="SMART" id="SM00186">
    <property type="entry name" value="FBG"/>
    <property type="match status" value="1"/>
</dbReference>
<dbReference type="InterPro" id="IPR050373">
    <property type="entry name" value="Fibrinogen_C-term_domain"/>
</dbReference>
<dbReference type="PANTHER" id="PTHR19143">
    <property type="entry name" value="FIBRINOGEN/TENASCIN/ANGIOPOEITIN"/>
    <property type="match status" value="1"/>
</dbReference>
<dbReference type="SUPFAM" id="SSF56496">
    <property type="entry name" value="Fibrinogen C-terminal domain-like"/>
    <property type="match status" value="1"/>
</dbReference>
<dbReference type="Gene3D" id="3.90.215.10">
    <property type="entry name" value="Gamma Fibrinogen, chain A, domain 1"/>
    <property type="match status" value="1"/>
</dbReference>
<protein>
    <submittedName>
        <fullName evidence="4">FREP2</fullName>
    </submittedName>
</protein>
<dbReference type="CDD" id="cd00087">
    <property type="entry name" value="FReD"/>
    <property type="match status" value="1"/>
</dbReference>
<proteinExistence type="evidence at transcript level"/>
<gene>
    <name evidence="4" type="primary">FREP2</name>
</gene>
<evidence type="ECO:0000259" key="3">
    <source>
        <dbReference type="PROSITE" id="PS51406"/>
    </source>
</evidence>
<dbReference type="Pfam" id="PF00147">
    <property type="entry name" value="Fibrinogen_C"/>
    <property type="match status" value="1"/>
</dbReference>
<dbReference type="InterPro" id="IPR002181">
    <property type="entry name" value="Fibrinogen_a/b/g_C_dom"/>
</dbReference>
<feature type="signal peptide" evidence="2">
    <location>
        <begin position="1"/>
        <end position="21"/>
    </location>
</feature>
<feature type="domain" description="Fibrinogen C-terminal" evidence="3">
    <location>
        <begin position="26"/>
        <end position="243"/>
    </location>
</feature>
<keyword evidence="2" id="KW-0732">Signal</keyword>
<dbReference type="PROSITE" id="PS00514">
    <property type="entry name" value="FIBRINOGEN_C_1"/>
    <property type="match status" value="1"/>
</dbReference>
<dbReference type="GO" id="GO:0005615">
    <property type="term" value="C:extracellular space"/>
    <property type="evidence" value="ECO:0007669"/>
    <property type="project" value="TreeGrafter"/>
</dbReference>
<keyword evidence="1" id="KW-1015">Disulfide bond</keyword>
<evidence type="ECO:0000313" key="4">
    <source>
        <dbReference type="EMBL" id="AHY19013.1"/>
    </source>
</evidence>
<feature type="chain" id="PRO_5001526981" evidence="2">
    <location>
        <begin position="22"/>
        <end position="253"/>
    </location>
</feature>
<sequence>MAIPLITVLLLTCAVVGVVPGDVQKYTLLDIPRDCEDVRDAGNTESGVYTIYINKRDAVKVWCDMETDGGGWTVFQRRVNGSTDFYRGWDDYSIGFGNPLHEFWLGNQHLHYLTSSDWYSLRVELEDFENETRYANYNIFSIGDPKDGYRAFITGYKGDAGDDMIQCSGYRFTSKDKDFDGSSKNCATLYHGAWWYGNCHSSNLNGDYLSGQTSSYATGVVWKTFKGYYYSLKSSIMMIRRGWRHSQANNVSS</sequence>
<dbReference type="AlphaFoldDB" id="A0A023VUH9"/>
<dbReference type="NCBIfam" id="NF040941">
    <property type="entry name" value="GGGWT_bact"/>
    <property type="match status" value="1"/>
</dbReference>
<evidence type="ECO:0000256" key="1">
    <source>
        <dbReference type="ARBA" id="ARBA00023157"/>
    </source>
</evidence>
<dbReference type="EMBL" id="KJ101557">
    <property type="protein sequence ID" value="AHY19013.1"/>
    <property type="molecule type" value="mRNA"/>
</dbReference>
<dbReference type="InterPro" id="IPR020837">
    <property type="entry name" value="Fibrinogen_CS"/>
</dbReference>
<organism evidence="4">
    <name type="scientific">Argopecten irradians</name>
    <name type="common">Bay scallop</name>
    <name type="synonym">Aequipecten irradians</name>
    <dbReference type="NCBI Taxonomy" id="31199"/>
    <lineage>
        <taxon>Eukaryota</taxon>
        <taxon>Metazoa</taxon>
        <taxon>Spiralia</taxon>
        <taxon>Lophotrochozoa</taxon>
        <taxon>Mollusca</taxon>
        <taxon>Bivalvia</taxon>
        <taxon>Autobranchia</taxon>
        <taxon>Pteriomorphia</taxon>
        <taxon>Pectinida</taxon>
        <taxon>Pectinoidea</taxon>
        <taxon>Pectinidae</taxon>
        <taxon>Argopecten</taxon>
    </lineage>
</organism>
<dbReference type="FunFam" id="3.90.215.10:FF:000001">
    <property type="entry name" value="Tenascin isoform 1"/>
    <property type="match status" value="1"/>
</dbReference>
<dbReference type="InterPro" id="IPR014716">
    <property type="entry name" value="Fibrinogen_a/b/g_C_1"/>
</dbReference>
<accession>A0A023VUH9</accession>
<reference evidence="4" key="1">
    <citation type="journal article" date="2014" name="Fish Shellfish Immunol.">
        <title>A new fibrinogen-related protein from Argopecten irradians (AiFREP-2) with broad recognition spectrum and bacteria agglutination activity.</title>
        <authorList>
            <person name="Yang C."/>
            <person name="Wang L."/>
            <person name="Zhang H."/>
            <person name="Wang L."/>
            <person name="Huang M."/>
            <person name="Sun Z."/>
            <person name="Sun Y."/>
            <person name="Song L."/>
        </authorList>
    </citation>
    <scope>NUCLEOTIDE SEQUENCE</scope>
</reference>
<evidence type="ECO:0000256" key="2">
    <source>
        <dbReference type="SAM" id="SignalP"/>
    </source>
</evidence>
<dbReference type="PROSITE" id="PS51406">
    <property type="entry name" value="FIBRINOGEN_C_2"/>
    <property type="match status" value="1"/>
</dbReference>
<name>A0A023VUH9_ARGIR</name>
<dbReference type="InterPro" id="IPR036056">
    <property type="entry name" value="Fibrinogen-like_C"/>
</dbReference>
<dbReference type="PANTHER" id="PTHR19143:SF458">
    <property type="entry name" value="FIBRINOGEN C-TERMINAL DOMAIN-CONTAINING PROTEIN-RELATED"/>
    <property type="match status" value="1"/>
</dbReference>